<sequence length="134" mass="14702">MKNALLFFVFIILTSCSSKNSSVSKNKSLDGKWNWVQSTGGFAGTTSTPESSNQVVYIEFSGNSFKKYSNGTLSADLTFIIKTQKSIFGGEKPMLVSDNPIKDFGAISFEIIGDKLHLNEECNDCFGSVYVRAK</sequence>
<dbReference type="PROSITE" id="PS51257">
    <property type="entry name" value="PROKAR_LIPOPROTEIN"/>
    <property type="match status" value="1"/>
</dbReference>
<reference evidence="1 2" key="1">
    <citation type="submission" date="2016-11" db="EMBL/GenBank/DDBJ databases">
        <title>Whole genomes of Flavobacteriaceae.</title>
        <authorList>
            <person name="Stine C."/>
            <person name="Li C."/>
            <person name="Tadesse D."/>
        </authorList>
    </citation>
    <scope>NUCLEOTIDE SEQUENCE [LARGE SCALE GENOMIC DNA]</scope>
    <source>
        <strain evidence="1 2">DSM 15937</strain>
    </source>
</reference>
<dbReference type="EMBL" id="MUGV01000013">
    <property type="protein sequence ID" value="OXA80418.1"/>
    <property type="molecule type" value="Genomic_DNA"/>
</dbReference>
<accession>A0ABX4BSP9</accession>
<name>A0ABX4BSP9_FLAFR</name>
<proteinExistence type="predicted"/>
<comment type="caution">
    <text evidence="1">The sequence shown here is derived from an EMBL/GenBank/DDBJ whole genome shotgun (WGS) entry which is preliminary data.</text>
</comment>
<evidence type="ECO:0000313" key="1">
    <source>
        <dbReference type="EMBL" id="OXA80418.1"/>
    </source>
</evidence>
<evidence type="ECO:0008006" key="3">
    <source>
        <dbReference type="Google" id="ProtNLM"/>
    </source>
</evidence>
<organism evidence="1 2">
    <name type="scientific">Flavobacterium frigidimaris</name>
    <dbReference type="NCBI Taxonomy" id="262320"/>
    <lineage>
        <taxon>Bacteria</taxon>
        <taxon>Pseudomonadati</taxon>
        <taxon>Bacteroidota</taxon>
        <taxon>Flavobacteriia</taxon>
        <taxon>Flavobacteriales</taxon>
        <taxon>Flavobacteriaceae</taxon>
        <taxon>Flavobacterium</taxon>
    </lineage>
</organism>
<dbReference type="RefSeq" id="WP_074658651.1">
    <property type="nucleotide sequence ID" value="NZ_MUGV01000013.1"/>
</dbReference>
<protein>
    <recommendedName>
        <fullName evidence="3">Lipocalin-like domain-containing protein</fullName>
    </recommendedName>
</protein>
<gene>
    <name evidence="1" type="ORF">B0A65_07250</name>
</gene>
<evidence type="ECO:0000313" key="2">
    <source>
        <dbReference type="Proteomes" id="UP000198382"/>
    </source>
</evidence>
<dbReference type="Proteomes" id="UP000198382">
    <property type="component" value="Unassembled WGS sequence"/>
</dbReference>
<keyword evidence="2" id="KW-1185">Reference proteome</keyword>